<organism evidence="2 3">
    <name type="scientific">Vitis vinifera</name>
    <name type="common">Grape</name>
    <dbReference type="NCBI Taxonomy" id="29760"/>
    <lineage>
        <taxon>Eukaryota</taxon>
        <taxon>Viridiplantae</taxon>
        <taxon>Streptophyta</taxon>
        <taxon>Embryophyta</taxon>
        <taxon>Tracheophyta</taxon>
        <taxon>Spermatophyta</taxon>
        <taxon>Magnoliopsida</taxon>
        <taxon>eudicotyledons</taxon>
        <taxon>Gunneridae</taxon>
        <taxon>Pentapetalae</taxon>
        <taxon>rosids</taxon>
        <taxon>Vitales</taxon>
        <taxon>Vitaceae</taxon>
        <taxon>Viteae</taxon>
        <taxon>Vitis</taxon>
    </lineage>
</organism>
<comment type="caution">
    <text evidence="2">The sequence shown here is derived from an EMBL/GenBank/DDBJ whole genome shotgun (WGS) entry which is preliminary data.</text>
</comment>
<feature type="transmembrane region" description="Helical" evidence="1">
    <location>
        <begin position="14"/>
        <end position="38"/>
    </location>
</feature>
<evidence type="ECO:0000313" key="3">
    <source>
        <dbReference type="Proteomes" id="UP000288805"/>
    </source>
</evidence>
<sequence length="70" mass="7943">MEADESYRRKERTALVAIVVLASVALASLLVAFSYYCYIRNKVSRRLKNQKRCCGEKKKIPFGSGENEAL</sequence>
<accession>A0A438GZ23</accession>
<dbReference type="Proteomes" id="UP000288805">
    <property type="component" value="Unassembled WGS sequence"/>
</dbReference>
<reference evidence="2 3" key="1">
    <citation type="journal article" date="2018" name="PLoS Genet.">
        <title>Population sequencing reveals clonal diversity and ancestral inbreeding in the grapevine cultivar Chardonnay.</title>
        <authorList>
            <person name="Roach M.J."/>
            <person name="Johnson D.L."/>
            <person name="Bohlmann J."/>
            <person name="van Vuuren H.J."/>
            <person name="Jones S.J."/>
            <person name="Pretorius I.S."/>
            <person name="Schmidt S.A."/>
            <person name="Borneman A.R."/>
        </authorList>
    </citation>
    <scope>NUCLEOTIDE SEQUENCE [LARGE SCALE GENOMIC DNA]</scope>
    <source>
        <strain evidence="3">cv. Chardonnay</strain>
        <tissue evidence="2">Leaf</tissue>
    </source>
</reference>
<evidence type="ECO:0000256" key="1">
    <source>
        <dbReference type="SAM" id="Phobius"/>
    </source>
</evidence>
<keyword evidence="1" id="KW-0812">Transmembrane</keyword>
<keyword evidence="1" id="KW-1133">Transmembrane helix</keyword>
<name>A0A438GZ23_VITVI</name>
<evidence type="ECO:0000313" key="2">
    <source>
        <dbReference type="EMBL" id="RVW77407.1"/>
    </source>
</evidence>
<protein>
    <submittedName>
        <fullName evidence="2">Uncharacterized protein</fullName>
    </submittedName>
</protein>
<gene>
    <name evidence="2" type="ORF">CK203_048067</name>
</gene>
<dbReference type="EMBL" id="QGNW01000313">
    <property type="protein sequence ID" value="RVW77407.1"/>
    <property type="molecule type" value="Genomic_DNA"/>
</dbReference>
<proteinExistence type="predicted"/>
<keyword evidence="1" id="KW-0472">Membrane</keyword>
<dbReference type="AlphaFoldDB" id="A0A438GZ23"/>